<dbReference type="SUPFAM" id="SSF48726">
    <property type="entry name" value="Immunoglobulin"/>
    <property type="match status" value="1"/>
</dbReference>
<dbReference type="InterPro" id="IPR003599">
    <property type="entry name" value="Ig_sub"/>
</dbReference>
<keyword evidence="2 5" id="KW-0812">Transmembrane</keyword>
<feature type="compositionally biased region" description="Pro residues" evidence="4">
    <location>
        <begin position="211"/>
        <end position="224"/>
    </location>
</feature>
<feature type="domain" description="Ig-like" evidence="7">
    <location>
        <begin position="11"/>
        <end position="122"/>
    </location>
</feature>
<organism evidence="8 9">
    <name type="scientific">Chrysolophus pictus</name>
    <name type="common">Golden pheasant</name>
    <name type="synonym">Phasianus pictus</name>
    <dbReference type="NCBI Taxonomy" id="9089"/>
    <lineage>
        <taxon>Eukaryota</taxon>
        <taxon>Metazoa</taxon>
        <taxon>Chordata</taxon>
        <taxon>Craniata</taxon>
        <taxon>Vertebrata</taxon>
        <taxon>Euteleostomi</taxon>
        <taxon>Archelosauria</taxon>
        <taxon>Archosauria</taxon>
        <taxon>Dinosauria</taxon>
        <taxon>Saurischia</taxon>
        <taxon>Theropoda</taxon>
        <taxon>Coelurosauria</taxon>
        <taxon>Aves</taxon>
        <taxon>Neognathae</taxon>
        <taxon>Galloanserae</taxon>
        <taxon>Galliformes</taxon>
        <taxon>Phasianidae</taxon>
        <taxon>Phasianinae</taxon>
        <taxon>Chrysolophus</taxon>
    </lineage>
</organism>
<dbReference type="InterPro" id="IPR013106">
    <property type="entry name" value="Ig_V-set"/>
</dbReference>
<dbReference type="SMART" id="SM00409">
    <property type="entry name" value="IG"/>
    <property type="match status" value="1"/>
</dbReference>
<dbReference type="Pfam" id="PF07686">
    <property type="entry name" value="V-set"/>
    <property type="match status" value="1"/>
</dbReference>
<evidence type="ECO:0000256" key="2">
    <source>
        <dbReference type="ARBA" id="ARBA00022692"/>
    </source>
</evidence>
<reference evidence="8" key="1">
    <citation type="submission" date="2025-08" db="UniProtKB">
        <authorList>
            <consortium name="Ensembl"/>
        </authorList>
    </citation>
    <scope>IDENTIFICATION</scope>
</reference>
<proteinExistence type="predicted"/>
<dbReference type="CDD" id="cd05716">
    <property type="entry name" value="IgV_pIgR_like"/>
    <property type="match status" value="1"/>
</dbReference>
<dbReference type="Proteomes" id="UP000694543">
    <property type="component" value="Unplaced"/>
</dbReference>
<reference evidence="8" key="2">
    <citation type="submission" date="2025-09" db="UniProtKB">
        <authorList>
            <consortium name="Ensembl"/>
        </authorList>
    </citation>
    <scope>IDENTIFICATION</scope>
</reference>
<dbReference type="PROSITE" id="PS51257">
    <property type="entry name" value="PROKAR_LIPOPROTEIN"/>
    <property type="match status" value="1"/>
</dbReference>
<dbReference type="InterPro" id="IPR036179">
    <property type="entry name" value="Ig-like_dom_sf"/>
</dbReference>
<evidence type="ECO:0000256" key="1">
    <source>
        <dbReference type="ARBA" id="ARBA00004370"/>
    </source>
</evidence>
<name>A0A8C3LXP5_CHRPC</name>
<dbReference type="GO" id="GO:0005886">
    <property type="term" value="C:plasma membrane"/>
    <property type="evidence" value="ECO:0007669"/>
    <property type="project" value="TreeGrafter"/>
</dbReference>
<sequence length="270" mass="29445">MRIILVWMIFPGVWAVSGPSQVTASWGSSLSVSCSYQLGNKLHSKVWCKSYFFKIFCTYMAQTNGSEAAMTQGRVSIRDNHTALVFTVTMRDVMPEDAGWYYCGAVESLWHKQWHKTEVLVSEATAEAGDVRPLAKADPPPTGCEKPPALSQPDITLLLLFLGVKVPVILALLCGAMWLRKWHRSCSLRENLQQSEKSSSAVALGSLTPQQPDPPAAPQHPSGPLPHSLPGLSHWGCSASGSSLPAKPQPLLLPPKLHKGRIAVLRSRVC</sequence>
<feature type="region of interest" description="Disordered" evidence="4">
    <location>
        <begin position="199"/>
        <end position="228"/>
    </location>
</feature>
<dbReference type="InterPro" id="IPR050671">
    <property type="entry name" value="CD300_family_receptors"/>
</dbReference>
<feature type="chain" id="PRO_5034274268" description="Ig-like domain-containing protein" evidence="6">
    <location>
        <begin position="16"/>
        <end position="270"/>
    </location>
</feature>
<feature type="signal peptide" evidence="6">
    <location>
        <begin position="1"/>
        <end position="15"/>
    </location>
</feature>
<dbReference type="InterPro" id="IPR007110">
    <property type="entry name" value="Ig-like_dom"/>
</dbReference>
<evidence type="ECO:0000313" key="8">
    <source>
        <dbReference type="Ensembl" id="ENSCPIP00010017060.1"/>
    </source>
</evidence>
<dbReference type="Gene3D" id="2.60.40.10">
    <property type="entry name" value="Immunoglobulins"/>
    <property type="match status" value="1"/>
</dbReference>
<evidence type="ECO:0000259" key="7">
    <source>
        <dbReference type="PROSITE" id="PS50835"/>
    </source>
</evidence>
<dbReference type="PANTHER" id="PTHR11860">
    <property type="entry name" value="POLYMERIC-IMMUNOGLOBULIN RECEPTOR"/>
    <property type="match status" value="1"/>
</dbReference>
<dbReference type="InterPro" id="IPR013783">
    <property type="entry name" value="Ig-like_fold"/>
</dbReference>
<keyword evidence="9" id="KW-1185">Reference proteome</keyword>
<accession>A0A8C3LXP5</accession>
<protein>
    <recommendedName>
        <fullName evidence="7">Ig-like domain-containing protein</fullName>
    </recommendedName>
</protein>
<keyword evidence="5" id="KW-1133">Transmembrane helix</keyword>
<evidence type="ECO:0000313" key="9">
    <source>
        <dbReference type="Proteomes" id="UP000694543"/>
    </source>
</evidence>
<dbReference type="PROSITE" id="PS50835">
    <property type="entry name" value="IG_LIKE"/>
    <property type="match status" value="1"/>
</dbReference>
<feature type="transmembrane region" description="Helical" evidence="5">
    <location>
        <begin position="155"/>
        <end position="179"/>
    </location>
</feature>
<dbReference type="Ensembl" id="ENSCPIT00010020304.1">
    <property type="protein sequence ID" value="ENSCPIP00010017060.1"/>
    <property type="gene ID" value="ENSCPIG00010013629.1"/>
</dbReference>
<keyword evidence="3 5" id="KW-0472">Membrane</keyword>
<evidence type="ECO:0000256" key="5">
    <source>
        <dbReference type="SAM" id="Phobius"/>
    </source>
</evidence>
<dbReference type="GO" id="GO:0004888">
    <property type="term" value="F:transmembrane signaling receptor activity"/>
    <property type="evidence" value="ECO:0007669"/>
    <property type="project" value="TreeGrafter"/>
</dbReference>
<dbReference type="PANTHER" id="PTHR11860:SF87">
    <property type="entry name" value="CMRF35-LIKE MOLECULE 8"/>
    <property type="match status" value="1"/>
</dbReference>
<evidence type="ECO:0000256" key="3">
    <source>
        <dbReference type="ARBA" id="ARBA00023136"/>
    </source>
</evidence>
<keyword evidence="6" id="KW-0732">Signal</keyword>
<dbReference type="AlphaFoldDB" id="A0A8C3LXP5"/>
<evidence type="ECO:0000256" key="6">
    <source>
        <dbReference type="SAM" id="SignalP"/>
    </source>
</evidence>
<evidence type="ECO:0000256" key="4">
    <source>
        <dbReference type="SAM" id="MobiDB-lite"/>
    </source>
</evidence>
<comment type="subcellular location">
    <subcellularLocation>
        <location evidence="1">Membrane</location>
    </subcellularLocation>
</comment>